<dbReference type="GO" id="GO:0016757">
    <property type="term" value="F:glycosyltransferase activity"/>
    <property type="evidence" value="ECO:0007669"/>
    <property type="project" value="TreeGrafter"/>
</dbReference>
<dbReference type="Pfam" id="PF13439">
    <property type="entry name" value="Glyco_transf_4"/>
    <property type="match status" value="1"/>
</dbReference>
<accession>A0A1G6EKT1</accession>
<proteinExistence type="predicted"/>
<organism evidence="2 3">
    <name type="scientific">Desulfonatronum thiosulfatophilum</name>
    <dbReference type="NCBI Taxonomy" id="617002"/>
    <lineage>
        <taxon>Bacteria</taxon>
        <taxon>Pseudomonadati</taxon>
        <taxon>Thermodesulfobacteriota</taxon>
        <taxon>Desulfovibrionia</taxon>
        <taxon>Desulfovibrionales</taxon>
        <taxon>Desulfonatronaceae</taxon>
        <taxon>Desulfonatronum</taxon>
    </lineage>
</organism>
<dbReference type="EMBL" id="FMXO01000019">
    <property type="protein sequence ID" value="SDB58081.1"/>
    <property type="molecule type" value="Genomic_DNA"/>
</dbReference>
<keyword evidence="2" id="KW-0808">Transferase</keyword>
<dbReference type="Gene3D" id="3.40.50.2000">
    <property type="entry name" value="Glycogen Phosphorylase B"/>
    <property type="match status" value="2"/>
</dbReference>
<evidence type="ECO:0000259" key="1">
    <source>
        <dbReference type="Pfam" id="PF13439"/>
    </source>
</evidence>
<feature type="domain" description="Glycosyltransferase subfamily 4-like N-terminal" evidence="1">
    <location>
        <begin position="22"/>
        <end position="211"/>
    </location>
</feature>
<dbReference type="OrthoDB" id="9807209at2"/>
<name>A0A1G6EKT1_9BACT</name>
<dbReference type="PANTHER" id="PTHR45947:SF3">
    <property type="entry name" value="SULFOQUINOVOSYL TRANSFERASE SQD2"/>
    <property type="match status" value="1"/>
</dbReference>
<evidence type="ECO:0000313" key="3">
    <source>
        <dbReference type="Proteomes" id="UP000198771"/>
    </source>
</evidence>
<dbReference type="InterPro" id="IPR050194">
    <property type="entry name" value="Glycosyltransferase_grp1"/>
</dbReference>
<dbReference type="Proteomes" id="UP000198771">
    <property type="component" value="Unassembled WGS sequence"/>
</dbReference>
<dbReference type="Pfam" id="PF13692">
    <property type="entry name" value="Glyco_trans_1_4"/>
    <property type="match status" value="1"/>
</dbReference>
<dbReference type="STRING" id="617002.SAMN05660653_02930"/>
<gene>
    <name evidence="2" type="ORF">SAMN05660653_02930</name>
</gene>
<dbReference type="SUPFAM" id="SSF53756">
    <property type="entry name" value="UDP-Glycosyltransferase/glycogen phosphorylase"/>
    <property type="match status" value="1"/>
</dbReference>
<evidence type="ECO:0000313" key="2">
    <source>
        <dbReference type="EMBL" id="SDB58081.1"/>
    </source>
</evidence>
<keyword evidence="3" id="KW-1185">Reference proteome</keyword>
<dbReference type="CDD" id="cd03801">
    <property type="entry name" value="GT4_PimA-like"/>
    <property type="match status" value="1"/>
</dbReference>
<dbReference type="PANTHER" id="PTHR45947">
    <property type="entry name" value="SULFOQUINOVOSYL TRANSFERASE SQD2"/>
    <property type="match status" value="1"/>
</dbReference>
<dbReference type="InterPro" id="IPR028098">
    <property type="entry name" value="Glyco_trans_4-like_N"/>
</dbReference>
<sequence length="398" mass="44654">MKRILFLTARVPAPLDDGWKIRTFHLIKGFVQEGWQVDLLSFRGPEQQASDFPELERMCKRMLLIVRAKAYAPKDLLLGLFTPMPFHVYNYRIPAMAAAVEEMTATTNYDFIQVEDVVMAQYAAKAGSRGGRILDMHNVESSLLDRFAVNEPNPLKRMYARITARKLRRYERRVASLFHRILVCSPEDGRLLGNNGLQTPVQVIPNGVDCDYFHPQPWDPSAQDLVFVGSMDYHANISGVLYFVQNILPLVWRINPRTRLTIVGKNPPEAILRLAEERITITGRVADVRPFLARARVVVVPLLVGGGTRLKILEAMASARAIVATPLGAEGLAIKDGEHLFLAEKVDDFASKTCLLLENAELCRSLGESASAFARSNYDWSSITTRLRRDLPPLPGES</sequence>
<protein>
    <submittedName>
        <fullName evidence="2">Sugar transferase, PEP-CTERM/EpsH1 system associated</fullName>
    </submittedName>
</protein>
<reference evidence="2 3" key="1">
    <citation type="submission" date="2016-10" db="EMBL/GenBank/DDBJ databases">
        <authorList>
            <person name="de Groot N.N."/>
        </authorList>
    </citation>
    <scope>NUCLEOTIDE SEQUENCE [LARGE SCALE GENOMIC DNA]</scope>
    <source>
        <strain evidence="2 3">ASO4-2</strain>
    </source>
</reference>
<dbReference type="AlphaFoldDB" id="A0A1G6EKT1"/>
<dbReference type="RefSeq" id="WP_092123382.1">
    <property type="nucleotide sequence ID" value="NZ_FMXO01000019.1"/>
</dbReference>